<feature type="region of interest" description="Disordered" evidence="1">
    <location>
        <begin position="36"/>
        <end position="62"/>
    </location>
</feature>
<comment type="caution">
    <text evidence="3">The sequence shown here is derived from an EMBL/GenBank/DDBJ whole genome shotgun (WGS) entry which is preliminary data.</text>
</comment>
<evidence type="ECO:0000256" key="1">
    <source>
        <dbReference type="SAM" id="MobiDB-lite"/>
    </source>
</evidence>
<dbReference type="AlphaFoldDB" id="A0A9N9Q811"/>
<accession>A0A9N9Q811</accession>
<evidence type="ECO:0000256" key="2">
    <source>
        <dbReference type="SAM" id="Phobius"/>
    </source>
</evidence>
<feature type="compositionally biased region" description="Basic and acidic residues" evidence="1">
    <location>
        <begin position="38"/>
        <end position="62"/>
    </location>
</feature>
<feature type="transmembrane region" description="Helical" evidence="2">
    <location>
        <begin position="6"/>
        <end position="34"/>
    </location>
</feature>
<dbReference type="Proteomes" id="UP000701801">
    <property type="component" value="Unassembled WGS sequence"/>
</dbReference>
<organism evidence="3 4">
    <name type="scientific">Hymenoscyphus albidus</name>
    <dbReference type="NCBI Taxonomy" id="595503"/>
    <lineage>
        <taxon>Eukaryota</taxon>
        <taxon>Fungi</taxon>
        <taxon>Dikarya</taxon>
        <taxon>Ascomycota</taxon>
        <taxon>Pezizomycotina</taxon>
        <taxon>Leotiomycetes</taxon>
        <taxon>Helotiales</taxon>
        <taxon>Helotiaceae</taxon>
        <taxon>Hymenoscyphus</taxon>
    </lineage>
</organism>
<evidence type="ECO:0000313" key="3">
    <source>
        <dbReference type="EMBL" id="CAG8983385.1"/>
    </source>
</evidence>
<dbReference type="OrthoDB" id="10452561at2759"/>
<sequence>MEMVTAIGLVILFGMLVVVLLGFIVPDAIWNYFWPAKPSDDKSRMGKQNEDERKLATERGYSDAHRRVLSDAISELDLPSEKVDHVKSTMTNDSKGNETATKTGVDKVGEKKVT</sequence>
<proteinExistence type="predicted"/>
<feature type="region of interest" description="Disordered" evidence="1">
    <location>
        <begin position="80"/>
        <end position="114"/>
    </location>
</feature>
<name>A0A9N9Q811_9HELO</name>
<dbReference type="EMBL" id="CAJVRM010000726">
    <property type="protein sequence ID" value="CAG8983385.1"/>
    <property type="molecule type" value="Genomic_DNA"/>
</dbReference>
<reference evidence="3" key="1">
    <citation type="submission" date="2021-07" db="EMBL/GenBank/DDBJ databases">
        <authorList>
            <person name="Durling M."/>
        </authorList>
    </citation>
    <scope>NUCLEOTIDE SEQUENCE</scope>
</reference>
<keyword evidence="2" id="KW-0472">Membrane</keyword>
<keyword evidence="2" id="KW-1133">Transmembrane helix</keyword>
<evidence type="ECO:0000313" key="4">
    <source>
        <dbReference type="Proteomes" id="UP000701801"/>
    </source>
</evidence>
<feature type="compositionally biased region" description="Polar residues" evidence="1">
    <location>
        <begin position="88"/>
        <end position="102"/>
    </location>
</feature>
<keyword evidence="4" id="KW-1185">Reference proteome</keyword>
<feature type="compositionally biased region" description="Basic and acidic residues" evidence="1">
    <location>
        <begin position="104"/>
        <end position="114"/>
    </location>
</feature>
<keyword evidence="2" id="KW-0812">Transmembrane</keyword>
<gene>
    <name evidence="3" type="ORF">HYALB_00000552</name>
</gene>
<protein>
    <submittedName>
        <fullName evidence="3">Uncharacterized protein</fullName>
    </submittedName>
</protein>